<keyword evidence="2" id="KW-1185">Reference proteome</keyword>
<dbReference type="EMBL" id="JAJJMB010000025">
    <property type="protein sequence ID" value="KAI3963734.1"/>
    <property type="molecule type" value="Genomic_DNA"/>
</dbReference>
<gene>
    <name evidence="1" type="ORF">MKW98_021974</name>
</gene>
<dbReference type="Proteomes" id="UP001202328">
    <property type="component" value="Unassembled WGS sequence"/>
</dbReference>
<proteinExistence type="predicted"/>
<feature type="non-terminal residue" evidence="1">
    <location>
        <position position="1"/>
    </location>
</feature>
<organism evidence="1 2">
    <name type="scientific">Papaver atlanticum</name>
    <dbReference type="NCBI Taxonomy" id="357466"/>
    <lineage>
        <taxon>Eukaryota</taxon>
        <taxon>Viridiplantae</taxon>
        <taxon>Streptophyta</taxon>
        <taxon>Embryophyta</taxon>
        <taxon>Tracheophyta</taxon>
        <taxon>Spermatophyta</taxon>
        <taxon>Magnoliopsida</taxon>
        <taxon>Ranunculales</taxon>
        <taxon>Papaveraceae</taxon>
        <taxon>Papaveroideae</taxon>
        <taxon>Papaver</taxon>
    </lineage>
</organism>
<reference evidence="1" key="1">
    <citation type="submission" date="2022-04" db="EMBL/GenBank/DDBJ databases">
        <title>A functionally conserved STORR gene fusion in Papaver species that diverged 16.8 million years ago.</title>
        <authorList>
            <person name="Catania T."/>
        </authorList>
    </citation>
    <scope>NUCLEOTIDE SEQUENCE</scope>
    <source>
        <strain evidence="1">S-188037</strain>
    </source>
</reference>
<name>A0AAD4TM62_9MAGN</name>
<comment type="caution">
    <text evidence="1">The sequence shown here is derived from an EMBL/GenBank/DDBJ whole genome shotgun (WGS) entry which is preliminary data.</text>
</comment>
<dbReference type="AlphaFoldDB" id="A0AAD4TM62"/>
<accession>A0AAD4TM62</accession>
<evidence type="ECO:0000313" key="1">
    <source>
        <dbReference type="EMBL" id="KAI3963734.1"/>
    </source>
</evidence>
<sequence length="140" mass="16156">NKPGEETWRDFIGQVPKPKENQAYVSSHLIFFSIFSFTTADSRSISLRGYTKISIKKNLIGWRISGHGSWFCSLHHFYISRACVRWFNEPSADNWSCNCQQTLQRSLENAIPESTYHFFGNGILENPRVPKQHTLIASMN</sequence>
<evidence type="ECO:0000313" key="2">
    <source>
        <dbReference type="Proteomes" id="UP001202328"/>
    </source>
</evidence>
<protein>
    <submittedName>
        <fullName evidence="1">Uncharacterized protein</fullName>
    </submittedName>
</protein>